<evidence type="ECO:0000256" key="14">
    <source>
        <dbReference type="ARBA" id="ARBA00023266"/>
    </source>
</evidence>
<gene>
    <name evidence="23" type="ORF">scyTo_0006586</name>
</gene>
<dbReference type="PANTHER" id="PTHR12944:SF2">
    <property type="entry name" value="O-PHOSPHOSERYL-TRNA(SEC) SELENIUM TRANSFERASE"/>
    <property type="match status" value="1"/>
</dbReference>
<evidence type="ECO:0000256" key="22">
    <source>
        <dbReference type="PIRSR" id="PIRSR017689-50"/>
    </source>
</evidence>
<dbReference type="NCBIfam" id="TIGR03531">
    <property type="entry name" value="selenium_SpcS"/>
    <property type="match status" value="1"/>
</dbReference>
<dbReference type="Gene3D" id="3.40.640.10">
    <property type="entry name" value="Type I PLP-dependent aspartate aminotransferase-like (Major domain)"/>
    <property type="match status" value="1"/>
</dbReference>
<dbReference type="UniPathway" id="UPA00906">
    <property type="reaction ID" value="UER00898"/>
</dbReference>
<feature type="binding site" evidence="21">
    <location>
        <position position="333"/>
    </location>
    <ligand>
        <name>substrate</name>
    </ligand>
</feature>
<dbReference type="GO" id="GO:0005737">
    <property type="term" value="C:cytoplasm"/>
    <property type="evidence" value="ECO:0007669"/>
    <property type="project" value="UniProtKB-SubCell"/>
</dbReference>
<comment type="cofactor">
    <cofactor evidence="1 20 22">
        <name>pyridoxal 5'-phosphate</name>
        <dbReference type="ChEBI" id="CHEBI:597326"/>
    </cofactor>
</comment>
<evidence type="ECO:0000256" key="19">
    <source>
        <dbReference type="ARBA" id="ARBA00048808"/>
    </source>
</evidence>
<keyword evidence="8 20" id="KW-0963">Cytoplasm</keyword>
<dbReference type="GO" id="GO:0001514">
    <property type="term" value="P:selenocysteine incorporation"/>
    <property type="evidence" value="ECO:0007669"/>
    <property type="project" value="TreeGrafter"/>
</dbReference>
<feature type="binding site" evidence="21">
    <location>
        <position position="483"/>
    </location>
    <ligand>
        <name>tRNA</name>
        <dbReference type="ChEBI" id="CHEBI:17843"/>
    </ligand>
</feature>
<evidence type="ECO:0000256" key="3">
    <source>
        <dbReference type="ARBA" id="ARBA00004496"/>
    </source>
</evidence>
<dbReference type="EMBL" id="BFAA01002242">
    <property type="protein sequence ID" value="GCB73021.1"/>
    <property type="molecule type" value="Genomic_DNA"/>
</dbReference>
<dbReference type="GO" id="GO:0001717">
    <property type="term" value="P:conversion of seryl-tRNAsec to selenocys-tRNAsec"/>
    <property type="evidence" value="ECO:0007669"/>
    <property type="project" value="UniProtKB-UniRule"/>
</dbReference>
<evidence type="ECO:0000256" key="8">
    <source>
        <dbReference type="ARBA" id="ARBA00022490"/>
    </source>
</evidence>
<comment type="subunit">
    <text evidence="15">Homotetramer formed by a catalytic dimer and a non-catalytic dimer serving as a binding platform that orients tRNASec for catalysis. Each tetramer binds the CCA ends of two tRNAs which point to the active sites of the catalytic dimer.</text>
</comment>
<dbReference type="InterPro" id="IPR015424">
    <property type="entry name" value="PyrdxlP-dep_Trfase"/>
</dbReference>
<evidence type="ECO:0000256" key="21">
    <source>
        <dbReference type="PIRSR" id="PIRSR017689-1"/>
    </source>
</evidence>
<evidence type="ECO:0000256" key="12">
    <source>
        <dbReference type="ARBA" id="ARBA00022898"/>
    </source>
</evidence>
<comment type="pathway">
    <text evidence="4 20">Aminoacyl-tRNA biosynthesis; selenocysteinyl-tRNA(Sec) biosynthesis; selenocysteinyl-tRNA(Sec) from L-seryl-tRNA(Sec) (archaeal/eukaryal route): step 2/2.</text>
</comment>
<proteinExistence type="inferred from homology"/>
<dbReference type="Pfam" id="PF05889">
    <property type="entry name" value="SepSecS"/>
    <property type="match status" value="1"/>
</dbReference>
<feature type="binding site" evidence="21">
    <location>
        <position position="291"/>
    </location>
    <ligand>
        <name>tRNA</name>
        <dbReference type="ChEBI" id="CHEBI:17843"/>
    </ligand>
</feature>
<dbReference type="PIRSF" id="PIRSF017689">
    <property type="entry name" value="SepSecS"/>
    <property type="match status" value="1"/>
</dbReference>
<dbReference type="STRING" id="75743.A0A401PIU1"/>
<evidence type="ECO:0000256" key="5">
    <source>
        <dbReference type="ARBA" id="ARBA00007037"/>
    </source>
</evidence>
<name>A0A401PIU1_SCYTO</name>
<evidence type="ECO:0000256" key="9">
    <source>
        <dbReference type="ARBA" id="ARBA00022555"/>
    </source>
</evidence>
<evidence type="ECO:0000256" key="17">
    <source>
        <dbReference type="ARBA" id="ARBA00032048"/>
    </source>
</evidence>
<feature type="binding site" evidence="21">
    <location>
        <position position="117"/>
    </location>
    <ligand>
        <name>substrate</name>
    </ligand>
</feature>
<dbReference type="FunFam" id="3.40.640.10:FF:000070">
    <property type="entry name" value="O-phosphoseryl-tRNA(Sec) selenium transferase"/>
    <property type="match status" value="1"/>
</dbReference>
<evidence type="ECO:0000256" key="1">
    <source>
        <dbReference type="ARBA" id="ARBA00001933"/>
    </source>
</evidence>
<evidence type="ECO:0000256" key="10">
    <source>
        <dbReference type="ARBA" id="ARBA00022679"/>
    </source>
</evidence>
<dbReference type="Proteomes" id="UP000288216">
    <property type="component" value="Unassembled WGS sequence"/>
</dbReference>
<feature type="binding site" evidence="21">
    <location>
        <position position="118"/>
    </location>
    <ligand>
        <name>substrate</name>
    </ligand>
</feature>
<keyword evidence="14 20" id="KW-0711">Selenium</keyword>
<comment type="caution">
    <text evidence="23">The sequence shown here is derived from an EMBL/GenBank/DDBJ whole genome shotgun (WGS) entry which is preliminary data.</text>
</comment>
<dbReference type="GO" id="GO:0098621">
    <property type="term" value="F:O-phosphoseryl-tRNA(Sec) selenium transferase activity"/>
    <property type="evidence" value="ECO:0007669"/>
    <property type="project" value="UniProtKB-EC"/>
</dbReference>
<evidence type="ECO:0000256" key="16">
    <source>
        <dbReference type="ARBA" id="ARBA00030669"/>
    </source>
</evidence>
<keyword evidence="13 20" id="KW-0648">Protein biosynthesis</keyword>
<evidence type="ECO:0000256" key="13">
    <source>
        <dbReference type="ARBA" id="ARBA00022917"/>
    </source>
</evidence>
<evidence type="ECO:0000256" key="11">
    <source>
        <dbReference type="ARBA" id="ARBA00022884"/>
    </source>
</evidence>
<accession>A0A401PIU1</accession>
<dbReference type="GO" id="GO:0000049">
    <property type="term" value="F:tRNA binding"/>
    <property type="evidence" value="ECO:0007669"/>
    <property type="project" value="UniProtKB-UniRule"/>
</dbReference>
<feature type="binding site" evidence="21">
    <location>
        <position position="95"/>
    </location>
    <ligand>
        <name>pyridoxal 5'-phosphate</name>
        <dbReference type="ChEBI" id="CHEBI:597326"/>
    </ligand>
</feature>
<sequence>MAVLVRINNFTVGQSYQLIEMNTENFSLSEQIVSPSYIQQGAQARRTHEHLIKMLIEKGKCPEDGWDESTIELFLHELAVMDSNNFLGNCGVGEREGRVASNLVSRRHYRLMHGIGRSGDIAAIQPKAAGSSLLNKITNSVVLDILRAAGVRTVSSCFVVPMATGMSLTLCFLALRHRRPKAKFIIWPRIDQKSCFKSMITAGFEPVVIENLLEGDELRTDLQMVESKIQQLGAENVLCVHSTTSCFAPRVPDRLEQLAQICKTYDIPHIVNNAYGVQLSKCMHLIQQGARVGRIDAFVQSLDKNFMVPVGGAIVAGFDDVFINEISKMYPGRASASPSTDVLITLLSLGVNGYKHLLKERKEMFTYLSTEVKKLSEAHGERLLETPHNPVSLAMSLKRFHEHSDKAVTQLGSMLFTRLVSGARVVPVCSEQMINGYTFHGFMSHTNNYPCPYLNAASAIGIKKQDVDFFIKKLDKCLKTLLKEKGIAGAEMEIEAEMSAKSEDYEQNCQKVSKID</sequence>
<evidence type="ECO:0000256" key="20">
    <source>
        <dbReference type="PIRNR" id="PIRNR017689"/>
    </source>
</evidence>
<dbReference type="PANTHER" id="PTHR12944">
    <property type="entry name" value="SOLUBLE LIVER ANTIGEN/LIVER PANCREAS ANTIGEN"/>
    <property type="match status" value="1"/>
</dbReference>
<dbReference type="InterPro" id="IPR008829">
    <property type="entry name" value="SepSecS/SepCysS"/>
</dbReference>
<keyword evidence="12 20" id="KW-0663">Pyridoxal phosphate</keyword>
<dbReference type="OMA" id="APRVPDX"/>
<feature type="modified residue" description="N6-(pyridoxal phosphate)lysine" evidence="22">
    <location>
        <position position="304"/>
    </location>
</feature>
<keyword evidence="9 20" id="KW-0820">tRNA-binding</keyword>
<evidence type="ECO:0000256" key="18">
    <source>
        <dbReference type="ARBA" id="ARBA00032693"/>
    </source>
</evidence>
<evidence type="ECO:0000313" key="24">
    <source>
        <dbReference type="Proteomes" id="UP000288216"/>
    </source>
</evidence>
<feature type="site" description="May act as a substrate filter by repelling compounds with a negatively charged alpha-carboxylate" evidence="22">
    <location>
        <position position="94"/>
    </location>
</feature>
<dbReference type="AlphaFoldDB" id="A0A401PIU1"/>
<organism evidence="23 24">
    <name type="scientific">Scyliorhinus torazame</name>
    <name type="common">Cloudy catshark</name>
    <name type="synonym">Catulus torazame</name>
    <dbReference type="NCBI Taxonomy" id="75743"/>
    <lineage>
        <taxon>Eukaryota</taxon>
        <taxon>Metazoa</taxon>
        <taxon>Chordata</taxon>
        <taxon>Craniata</taxon>
        <taxon>Vertebrata</taxon>
        <taxon>Chondrichthyes</taxon>
        <taxon>Elasmobranchii</taxon>
        <taxon>Galeomorphii</taxon>
        <taxon>Galeoidea</taxon>
        <taxon>Carcharhiniformes</taxon>
        <taxon>Scyliorhinidae</taxon>
        <taxon>Scyliorhinus</taxon>
    </lineage>
</organism>
<dbReference type="InterPro" id="IPR019872">
    <property type="entry name" value="Sec-tRNA_Se_transferase"/>
</dbReference>
<protein>
    <recommendedName>
        <fullName evidence="7 20">O-phosphoseryl-tRNA(Sec) selenium transferase</fullName>
        <ecNumber evidence="6 20">2.9.1.2</ecNumber>
    </recommendedName>
    <alternativeName>
        <fullName evidence="16 20">Selenocysteine synthase</fullName>
    </alternativeName>
    <alternativeName>
        <fullName evidence="17 20">Selenocysteinyl-tRNA(Sec) synthase</fullName>
    </alternativeName>
    <alternativeName>
        <fullName evidence="18 20">Sep-tRNA:Sec-tRNA synthase</fullName>
    </alternativeName>
</protein>
<evidence type="ECO:0000256" key="6">
    <source>
        <dbReference type="ARBA" id="ARBA00012464"/>
    </source>
</evidence>
<keyword evidence="11 20" id="KW-0694">RNA-binding</keyword>
<evidence type="ECO:0000313" key="23">
    <source>
        <dbReference type="EMBL" id="GCB73021.1"/>
    </source>
</evidence>
<evidence type="ECO:0000256" key="4">
    <source>
        <dbReference type="ARBA" id="ARBA00004822"/>
    </source>
</evidence>
<feature type="binding site" evidence="21">
    <location>
        <position position="125"/>
    </location>
    <ligand>
        <name>substrate</name>
    </ligand>
</feature>
<evidence type="ECO:0000256" key="15">
    <source>
        <dbReference type="ARBA" id="ARBA00026053"/>
    </source>
</evidence>
<evidence type="ECO:0000256" key="7">
    <source>
        <dbReference type="ARBA" id="ARBA00021963"/>
    </source>
</evidence>
<feature type="binding site" evidence="21">
    <location>
        <position position="418"/>
    </location>
    <ligand>
        <name>tRNA</name>
        <dbReference type="ChEBI" id="CHEBI:17843"/>
    </ligand>
</feature>
<dbReference type="OrthoDB" id="10263545at2759"/>
<comment type="catalytic activity">
    <reaction evidence="19 20">
        <text>O-phospho-L-seryl-tRNA(Sec) + selenophosphate + H2O = L-selenocysteinyl-tRNA(Sec) + 2 phosphate</text>
        <dbReference type="Rhea" id="RHEA:25041"/>
        <dbReference type="Rhea" id="RHEA-COMP:9743"/>
        <dbReference type="Rhea" id="RHEA-COMP:9947"/>
        <dbReference type="ChEBI" id="CHEBI:15377"/>
        <dbReference type="ChEBI" id="CHEBI:16144"/>
        <dbReference type="ChEBI" id="CHEBI:43474"/>
        <dbReference type="ChEBI" id="CHEBI:78551"/>
        <dbReference type="ChEBI" id="CHEBI:78573"/>
        <dbReference type="EC" id="2.9.1.2"/>
    </reaction>
</comment>
<comment type="similarity">
    <text evidence="5 20">Belongs to the SepSecS family.</text>
</comment>
<comment type="function">
    <text evidence="2 20">Converts O-phosphoseryl-tRNA(Sec) to selenocysteinyl-tRNA(Sec) required for selenoprotein biosynthesis.</text>
</comment>
<keyword evidence="24" id="KW-1185">Reference proteome</keyword>
<keyword evidence="10 20" id="KW-0808">Transferase</keyword>
<evidence type="ECO:0000256" key="2">
    <source>
        <dbReference type="ARBA" id="ARBA00002552"/>
    </source>
</evidence>
<dbReference type="SUPFAM" id="SSF53383">
    <property type="entry name" value="PLP-dependent transferases"/>
    <property type="match status" value="1"/>
</dbReference>
<comment type="subcellular location">
    <subcellularLocation>
        <location evidence="3 20">Cytoplasm</location>
    </subcellularLocation>
</comment>
<reference evidence="23 24" key="1">
    <citation type="journal article" date="2018" name="Nat. Ecol. Evol.">
        <title>Shark genomes provide insights into elasmobranch evolution and the origin of vertebrates.</title>
        <authorList>
            <person name="Hara Y"/>
            <person name="Yamaguchi K"/>
            <person name="Onimaru K"/>
            <person name="Kadota M"/>
            <person name="Koyanagi M"/>
            <person name="Keeley SD"/>
            <person name="Tatsumi K"/>
            <person name="Tanaka K"/>
            <person name="Motone F"/>
            <person name="Kageyama Y"/>
            <person name="Nozu R"/>
            <person name="Adachi N"/>
            <person name="Nishimura O"/>
            <person name="Nakagawa R"/>
            <person name="Tanegashima C"/>
            <person name="Kiyatake I"/>
            <person name="Matsumoto R"/>
            <person name="Murakumo K"/>
            <person name="Nishida K"/>
            <person name="Terakita A"/>
            <person name="Kuratani S"/>
            <person name="Sato K"/>
            <person name="Hyodo S Kuraku.S."/>
        </authorList>
    </citation>
    <scope>NUCLEOTIDE SEQUENCE [LARGE SCALE GENOMIC DNA]</scope>
</reference>
<dbReference type="EC" id="2.9.1.2" evidence="6 20"/>
<dbReference type="InterPro" id="IPR015421">
    <property type="entry name" value="PyrdxlP-dep_Trfase_major"/>
</dbReference>